<dbReference type="Gene3D" id="3.40.50.1010">
    <property type="entry name" value="5'-nuclease"/>
    <property type="match status" value="1"/>
</dbReference>
<evidence type="ECO:0000313" key="4">
    <source>
        <dbReference type="EMBL" id="KAF2644880.1"/>
    </source>
</evidence>
<reference evidence="4" key="1">
    <citation type="journal article" date="2020" name="Stud. Mycol.">
        <title>101 Dothideomycetes genomes: a test case for predicting lifestyles and emergence of pathogens.</title>
        <authorList>
            <person name="Haridas S."/>
            <person name="Albert R."/>
            <person name="Binder M."/>
            <person name="Bloem J."/>
            <person name="Labutti K."/>
            <person name="Salamov A."/>
            <person name="Andreopoulos B."/>
            <person name="Baker S."/>
            <person name="Barry K."/>
            <person name="Bills G."/>
            <person name="Bluhm B."/>
            <person name="Cannon C."/>
            <person name="Castanera R."/>
            <person name="Culley D."/>
            <person name="Daum C."/>
            <person name="Ezra D."/>
            <person name="Gonzalez J."/>
            <person name="Henrissat B."/>
            <person name="Kuo A."/>
            <person name="Liang C."/>
            <person name="Lipzen A."/>
            <person name="Lutzoni F."/>
            <person name="Magnuson J."/>
            <person name="Mondo S."/>
            <person name="Nolan M."/>
            <person name="Ohm R."/>
            <person name="Pangilinan J."/>
            <person name="Park H.-J."/>
            <person name="Ramirez L."/>
            <person name="Alfaro M."/>
            <person name="Sun H."/>
            <person name="Tritt A."/>
            <person name="Yoshinaga Y."/>
            <person name="Zwiers L.-H."/>
            <person name="Turgeon B."/>
            <person name="Goodwin S."/>
            <person name="Spatafora J."/>
            <person name="Crous P."/>
            <person name="Grigoriev I."/>
        </authorList>
    </citation>
    <scope>NUCLEOTIDE SEQUENCE</scope>
    <source>
        <strain evidence="4">CBS 473.64</strain>
    </source>
</reference>
<proteinExistence type="inferred from homology"/>
<dbReference type="EMBL" id="MU006778">
    <property type="protein sequence ID" value="KAF2644880.1"/>
    <property type="molecule type" value="Genomic_DNA"/>
</dbReference>
<dbReference type="InterPro" id="IPR029060">
    <property type="entry name" value="PIN-like_dom_sf"/>
</dbReference>
<keyword evidence="5" id="KW-1185">Reference proteome</keyword>
<feature type="domain" description="Asteroid" evidence="3">
    <location>
        <begin position="127"/>
        <end position="367"/>
    </location>
</feature>
<comment type="similarity">
    <text evidence="1">Belongs to the asteroid family.</text>
</comment>
<sequence>MGIAGLARRLEPYRARIEAADLAGYRAIVDGPSLAYHAEKLAYASLGNHSRSPSYVDINRKALSWLKALEGLNIKVAAILFDGSLPATKVDERLSRLNHSNSRVRLLRIQYPNAACPIPTPLRSISYPFLAPSLREALADSEYASATHMVPGEADDWCAPYADDAPRPVIFSSDSDLLLYDYSAECRIVMFDNVELWPEPQFNGFSPVQTARSFGLTSLIPFAYCLSLDKHLTFSALLEGAKDVDPDSSDYREFSSRYERTETSDAYFEHFRSHPTTPQYLDVRISEFFDQVNGNITKPVVYLPLLVEDPNAASAWNMGNDIRLLAYSLFTKMPTSSFSFFSPNEKHRPTVEEYRRKAQGVPTHQVQLYKPDELVPAARDMADNISTWMQWMMDRQVPRDLIWPLIAANLVLLDLPKAPKISFLISVLTADFNNSWDFVHLTARLHATLYSLRILQQCVCMWLAEHQYSSAEPRQHMDTLYRILADMPGIAELILVPGQDKKSGVDLVLLRDLLEEIYTAAEMEIPSEKVSKNKAKKVLREAERKERQKREKEAEGERSFNVFDLLNRAPS</sequence>
<dbReference type="InterPro" id="IPR039436">
    <property type="entry name" value="Asteroid_dom"/>
</dbReference>
<gene>
    <name evidence="4" type="ORF">P280DRAFT_466145</name>
</gene>
<evidence type="ECO:0000313" key="5">
    <source>
        <dbReference type="Proteomes" id="UP000799753"/>
    </source>
</evidence>
<feature type="compositionally biased region" description="Basic and acidic residues" evidence="2">
    <location>
        <begin position="538"/>
        <end position="557"/>
    </location>
</feature>
<evidence type="ECO:0000256" key="2">
    <source>
        <dbReference type="SAM" id="MobiDB-lite"/>
    </source>
</evidence>
<dbReference type="AlphaFoldDB" id="A0A6A6SBE0"/>
<dbReference type="OrthoDB" id="5297549at2759"/>
<organism evidence="4 5">
    <name type="scientific">Massarina eburnea CBS 473.64</name>
    <dbReference type="NCBI Taxonomy" id="1395130"/>
    <lineage>
        <taxon>Eukaryota</taxon>
        <taxon>Fungi</taxon>
        <taxon>Dikarya</taxon>
        <taxon>Ascomycota</taxon>
        <taxon>Pezizomycotina</taxon>
        <taxon>Dothideomycetes</taxon>
        <taxon>Pleosporomycetidae</taxon>
        <taxon>Pleosporales</taxon>
        <taxon>Massarineae</taxon>
        <taxon>Massarinaceae</taxon>
        <taxon>Massarina</taxon>
    </lineage>
</organism>
<feature type="region of interest" description="Disordered" evidence="2">
    <location>
        <begin position="529"/>
        <end position="557"/>
    </location>
</feature>
<evidence type="ECO:0000256" key="1">
    <source>
        <dbReference type="ARBA" id="ARBA00007398"/>
    </source>
</evidence>
<accession>A0A6A6SBE0</accession>
<dbReference type="PANTHER" id="PTHR15665">
    <property type="entry name" value="ASTEROID PROTEIN"/>
    <property type="match status" value="1"/>
</dbReference>
<dbReference type="InterPro" id="IPR026832">
    <property type="entry name" value="Asteroid"/>
</dbReference>
<dbReference type="SUPFAM" id="SSF88723">
    <property type="entry name" value="PIN domain-like"/>
    <property type="match status" value="1"/>
</dbReference>
<name>A0A6A6SBE0_9PLEO</name>
<dbReference type="Pfam" id="PF12813">
    <property type="entry name" value="XPG_I_2"/>
    <property type="match status" value="1"/>
</dbReference>
<dbReference type="Proteomes" id="UP000799753">
    <property type="component" value="Unassembled WGS sequence"/>
</dbReference>
<protein>
    <recommendedName>
        <fullName evidence="3">Asteroid domain-containing protein</fullName>
    </recommendedName>
</protein>
<evidence type="ECO:0000259" key="3">
    <source>
        <dbReference type="Pfam" id="PF12813"/>
    </source>
</evidence>
<dbReference type="PANTHER" id="PTHR15665:SF1">
    <property type="entry name" value="PROTEIN ASTEROID HOMOLOG 1"/>
    <property type="match status" value="1"/>
</dbReference>